<dbReference type="EMBL" id="JBAWSV010000010">
    <property type="protein sequence ID" value="MEI4832058.1"/>
    <property type="molecule type" value="Genomic_DNA"/>
</dbReference>
<evidence type="ECO:0000313" key="2">
    <source>
        <dbReference type="Proteomes" id="UP001367922"/>
    </source>
</evidence>
<reference evidence="1 2" key="1">
    <citation type="submission" date="2024-01" db="EMBL/GenBank/DDBJ databases">
        <title>Seven novel Bacillus-like species.</title>
        <authorList>
            <person name="Liu G."/>
        </authorList>
    </citation>
    <scope>NUCLEOTIDE SEQUENCE [LARGE SCALE GENOMIC DNA]</scope>
    <source>
        <strain evidence="1 2">FJAT-53711</strain>
    </source>
</reference>
<gene>
    <name evidence="1" type="ORF">WAX78_21860</name>
</gene>
<comment type="caution">
    <text evidence="1">The sequence shown here is derived from an EMBL/GenBank/DDBJ whole genome shotgun (WGS) entry which is preliminary data.</text>
</comment>
<dbReference type="Proteomes" id="UP001367922">
    <property type="component" value="Unassembled WGS sequence"/>
</dbReference>
<accession>A0ABU8G1I9</accession>
<evidence type="ECO:0000313" key="1">
    <source>
        <dbReference type="EMBL" id="MEI4832058.1"/>
    </source>
</evidence>
<organism evidence="1 2">
    <name type="scientific">Bacillus yunxiaonensis</name>
    <dbReference type="NCBI Taxonomy" id="3127665"/>
    <lineage>
        <taxon>Bacteria</taxon>
        <taxon>Bacillati</taxon>
        <taxon>Bacillota</taxon>
        <taxon>Bacilli</taxon>
        <taxon>Bacillales</taxon>
        <taxon>Bacillaceae</taxon>
        <taxon>Bacillus</taxon>
    </lineage>
</organism>
<dbReference type="RefSeq" id="WP_336484268.1">
    <property type="nucleotide sequence ID" value="NZ_JBAWSV010000010.1"/>
</dbReference>
<name>A0ABU8G1I9_9BACI</name>
<protein>
    <recommendedName>
        <fullName evidence="3">Group-specific protein</fullName>
    </recommendedName>
</protein>
<keyword evidence="2" id="KW-1185">Reference proteome</keyword>
<evidence type="ECO:0008006" key="3">
    <source>
        <dbReference type="Google" id="ProtNLM"/>
    </source>
</evidence>
<sequence>MYNKKNVELSPPWITYFNEIKFSIGADPEVTVGPLISDDDHYIILVTVTGNEKARAIATLLNPTISFGNIHVNVVVSNREGQIASPFPCPLDEFEIAHYFQVALEGNPFFEDVVVKSQLPGGPNVVYPVFKPAVIQFFNDDISNLCNTFVAVAADVFKDVIQNTICDVPILFSTSCDGTSVASGKLADFEVKNKGTAPKLFLKEVI</sequence>
<proteinExistence type="predicted"/>